<feature type="region of interest" description="Disordered" evidence="2">
    <location>
        <begin position="499"/>
        <end position="519"/>
    </location>
</feature>
<organism evidence="4 5">
    <name type="scientific">Pseudocohnilembus persalinus</name>
    <name type="common">Ciliate</name>
    <dbReference type="NCBI Taxonomy" id="266149"/>
    <lineage>
        <taxon>Eukaryota</taxon>
        <taxon>Sar</taxon>
        <taxon>Alveolata</taxon>
        <taxon>Ciliophora</taxon>
        <taxon>Intramacronucleata</taxon>
        <taxon>Oligohymenophorea</taxon>
        <taxon>Scuticociliatia</taxon>
        <taxon>Philasterida</taxon>
        <taxon>Pseudocohnilembidae</taxon>
        <taxon>Pseudocohnilembus</taxon>
    </lineage>
</organism>
<keyword evidence="1 4" id="KW-0378">Hydrolase</keyword>
<proteinExistence type="predicted"/>
<dbReference type="InterPro" id="IPR027417">
    <property type="entry name" value="P-loop_NTPase"/>
</dbReference>
<evidence type="ECO:0000259" key="3">
    <source>
        <dbReference type="PROSITE" id="PS51194"/>
    </source>
</evidence>
<dbReference type="EMBL" id="LDAU01000152">
    <property type="protein sequence ID" value="KRX02757.1"/>
    <property type="molecule type" value="Genomic_DNA"/>
</dbReference>
<dbReference type="Pfam" id="PF00271">
    <property type="entry name" value="Helicase_C"/>
    <property type="match status" value="1"/>
</dbReference>
<evidence type="ECO:0000313" key="4">
    <source>
        <dbReference type="EMBL" id="KRX02757.1"/>
    </source>
</evidence>
<dbReference type="OrthoDB" id="6513042at2759"/>
<dbReference type="FunCoup" id="A0A0V0QLC5">
    <property type="interactions" value="25"/>
</dbReference>
<name>A0A0V0QLC5_PSEPJ</name>
<evidence type="ECO:0000313" key="5">
    <source>
        <dbReference type="Proteomes" id="UP000054937"/>
    </source>
</evidence>
<protein>
    <submittedName>
        <fullName evidence="4">p-loop containing nucleoside triphosphate hydrolase</fullName>
    </submittedName>
</protein>
<dbReference type="SUPFAM" id="SSF52540">
    <property type="entry name" value="P-loop containing nucleoside triphosphate hydrolases"/>
    <property type="match status" value="1"/>
</dbReference>
<dbReference type="SMART" id="SM00490">
    <property type="entry name" value="HELICc"/>
    <property type="match status" value="1"/>
</dbReference>
<dbReference type="AlphaFoldDB" id="A0A0V0QLC5"/>
<dbReference type="Proteomes" id="UP000054937">
    <property type="component" value="Unassembled WGS sequence"/>
</dbReference>
<feature type="compositionally biased region" description="Low complexity" evidence="2">
    <location>
        <begin position="508"/>
        <end position="519"/>
    </location>
</feature>
<feature type="region of interest" description="Disordered" evidence="2">
    <location>
        <begin position="454"/>
        <end position="481"/>
    </location>
</feature>
<keyword evidence="5" id="KW-1185">Reference proteome</keyword>
<dbReference type="PROSITE" id="PS51194">
    <property type="entry name" value="HELICASE_CTER"/>
    <property type="match status" value="1"/>
</dbReference>
<dbReference type="PANTHER" id="PTHR14950:SF37">
    <property type="entry name" value="ENDORIBONUCLEASE DICER"/>
    <property type="match status" value="1"/>
</dbReference>
<gene>
    <name evidence="4" type="ORF">PPERSA_02247</name>
</gene>
<dbReference type="GO" id="GO:0016787">
    <property type="term" value="F:hydrolase activity"/>
    <property type="evidence" value="ECO:0007669"/>
    <property type="project" value="UniProtKB-KW"/>
</dbReference>
<feature type="domain" description="Helicase C-terminal" evidence="3">
    <location>
        <begin position="64"/>
        <end position="223"/>
    </location>
</feature>
<evidence type="ECO:0000256" key="2">
    <source>
        <dbReference type="SAM" id="MobiDB-lite"/>
    </source>
</evidence>
<dbReference type="InParanoid" id="A0A0V0QLC5"/>
<evidence type="ECO:0000256" key="1">
    <source>
        <dbReference type="ARBA" id="ARBA00022801"/>
    </source>
</evidence>
<reference evidence="4 5" key="1">
    <citation type="journal article" date="2015" name="Sci. Rep.">
        <title>Genome of the facultative scuticociliatosis pathogen Pseudocohnilembus persalinus provides insight into its virulence through horizontal gene transfer.</title>
        <authorList>
            <person name="Xiong J."/>
            <person name="Wang G."/>
            <person name="Cheng J."/>
            <person name="Tian M."/>
            <person name="Pan X."/>
            <person name="Warren A."/>
            <person name="Jiang C."/>
            <person name="Yuan D."/>
            <person name="Miao W."/>
        </authorList>
    </citation>
    <scope>NUCLEOTIDE SEQUENCE [LARGE SCALE GENOMIC DNA]</scope>
    <source>
        <strain evidence="4">36N120E</strain>
    </source>
</reference>
<dbReference type="InterPro" id="IPR001650">
    <property type="entry name" value="Helicase_C-like"/>
</dbReference>
<dbReference type="PANTHER" id="PTHR14950">
    <property type="entry name" value="DICER-RELATED"/>
    <property type="match status" value="1"/>
</dbReference>
<accession>A0A0V0QLC5</accession>
<dbReference type="Gene3D" id="3.40.50.300">
    <property type="entry name" value="P-loop containing nucleotide triphosphate hydrolases"/>
    <property type="match status" value="1"/>
</dbReference>
<sequence length="541" mass="64070">MLLLEKIKEKLQQKNEDQELKILIFCENRQTAKFLSKQLKYFIKQQFNDDYLKTGHIMGNIDKKNKDVLTEQENQKNNQNENVIEIQKLTELNELHYNIKDKLQKQPKNFNKFNTQETDILKIVFNYKQQKQILSEFKDKSVNLLVSTKVSEEGLNIPSCNLVIAYDGIQTYSSFIQTKGRARHQDSHFMIFVPKTLEIQSKLTFNKYLEFQKQIRIQSNSYSDEGADFYKHIQLATYEKKFYDDDSSLLTTNWSKDMLTQFCQKLNKNPNFITQQIYTEIKIIQTGENFTLVHLPYEITFNFMLFYDEFQKCKKKFQKKDDKQRYASFIALQILKEQDESILNLILNIYTYLQQQQLLKNLKKFIQNPQINTEITKESKPRIIKFNQNQPQQNIHEISEIQQQKLDNEKLQKIENIDKNFQADQDELKCDSFQSILSQSSYLNQSVIEPQNQFNEYNNDNHNNIDDSNNNNQNNQSNLDSEISFNNNIDIKSEANQIECENDESEQDSLSSQNSSYSQNKISKITDLQDINEVHNISQLL</sequence>
<comment type="caution">
    <text evidence="4">The sequence shown here is derived from an EMBL/GenBank/DDBJ whole genome shotgun (WGS) entry which is preliminary data.</text>
</comment>